<accession>A0ABN2CZA4</accession>
<evidence type="ECO:0000313" key="2">
    <source>
        <dbReference type="Proteomes" id="UP001501470"/>
    </source>
</evidence>
<proteinExistence type="predicted"/>
<organism evidence="1 2">
    <name type="scientific">Dactylosporangium maewongense</name>
    <dbReference type="NCBI Taxonomy" id="634393"/>
    <lineage>
        <taxon>Bacteria</taxon>
        <taxon>Bacillati</taxon>
        <taxon>Actinomycetota</taxon>
        <taxon>Actinomycetes</taxon>
        <taxon>Micromonosporales</taxon>
        <taxon>Micromonosporaceae</taxon>
        <taxon>Dactylosporangium</taxon>
    </lineage>
</organism>
<sequence length="87" mass="10157">MLYESPADFCAKYAKAHSHDKTDGFGMEAEVTGKLLRNRHRPYGVPISYRARTREEGKKITWKDGVEALWILTRKRVRKPSHKRWAA</sequence>
<dbReference type="Proteomes" id="UP001501470">
    <property type="component" value="Unassembled WGS sequence"/>
</dbReference>
<comment type="caution">
    <text evidence="1">The sequence shown here is derived from an EMBL/GenBank/DDBJ whole genome shotgun (WGS) entry which is preliminary data.</text>
</comment>
<gene>
    <name evidence="1" type="ORF">GCM10009827_106010</name>
</gene>
<keyword evidence="2" id="KW-1185">Reference proteome</keyword>
<dbReference type="EMBL" id="BAAAQD010000038">
    <property type="protein sequence ID" value="GAA1567084.1"/>
    <property type="molecule type" value="Genomic_DNA"/>
</dbReference>
<reference evidence="1 2" key="1">
    <citation type="journal article" date="2019" name="Int. J. Syst. Evol. Microbiol.">
        <title>The Global Catalogue of Microorganisms (GCM) 10K type strain sequencing project: providing services to taxonomists for standard genome sequencing and annotation.</title>
        <authorList>
            <consortium name="The Broad Institute Genomics Platform"/>
            <consortium name="The Broad Institute Genome Sequencing Center for Infectious Disease"/>
            <person name="Wu L."/>
            <person name="Ma J."/>
        </authorList>
    </citation>
    <scope>NUCLEOTIDE SEQUENCE [LARGE SCALE GENOMIC DNA]</scope>
    <source>
        <strain evidence="1 2">JCM 15933</strain>
    </source>
</reference>
<name>A0ABN2CZA4_9ACTN</name>
<evidence type="ECO:0000313" key="1">
    <source>
        <dbReference type="EMBL" id="GAA1567084.1"/>
    </source>
</evidence>
<protein>
    <submittedName>
        <fullName evidence="1">Uncharacterized protein</fullName>
    </submittedName>
</protein>